<evidence type="ECO:0000256" key="7">
    <source>
        <dbReference type="ARBA" id="ARBA00023004"/>
    </source>
</evidence>
<keyword evidence="15" id="KW-1133">Transmembrane helix</keyword>
<protein>
    <recommendedName>
        <fullName evidence="12">Menaquinol:cytochrome c reductase iron-sulfur subunit</fullName>
    </recommendedName>
    <alternativeName>
        <fullName evidence="14">Cytochrome bc complex, iron-sulfur subunit</fullName>
    </alternativeName>
    <alternativeName>
        <fullName evidence="13">Rieske iron-sulfur protein QcrA</fullName>
    </alternativeName>
</protein>
<dbReference type="PANTHER" id="PTHR10134">
    <property type="entry name" value="CYTOCHROME B-C1 COMPLEX SUBUNIT RIESKE, MITOCHONDRIAL"/>
    <property type="match status" value="1"/>
</dbReference>
<evidence type="ECO:0000256" key="1">
    <source>
        <dbReference type="ARBA" id="ARBA00010651"/>
    </source>
</evidence>
<keyword evidence="15" id="KW-0812">Transmembrane</keyword>
<comment type="function">
    <text evidence="10">Component of the menaquinol:cytochrome c reductase complex. The Rieske protein is a high potential 2Fe-2S protein.</text>
</comment>
<comment type="subunit">
    <text evidence="11">The main subunits of the menaquinol:cytochrome c complex are a Rieske-type iron-sulfur protein (QcrA), a cytochrome b (QcrB) and a cytochrome c (QcrC).</text>
</comment>
<evidence type="ECO:0000256" key="11">
    <source>
        <dbReference type="ARBA" id="ARBA00064458"/>
    </source>
</evidence>
<keyword evidence="9" id="KW-1015">Disulfide bond</keyword>
<evidence type="ECO:0000256" key="13">
    <source>
        <dbReference type="ARBA" id="ARBA00075320"/>
    </source>
</evidence>
<dbReference type="CDD" id="cd03467">
    <property type="entry name" value="Rieske"/>
    <property type="match status" value="1"/>
</dbReference>
<dbReference type="FunFam" id="2.102.10.10:FF:000006">
    <property type="entry name" value="Menaquinol-cytochrome c reductase, iron-sulfur subunit"/>
    <property type="match status" value="1"/>
</dbReference>
<dbReference type="PROSITE" id="PS51318">
    <property type="entry name" value="TAT"/>
    <property type="match status" value="1"/>
</dbReference>
<evidence type="ECO:0000256" key="5">
    <source>
        <dbReference type="ARBA" id="ARBA00022982"/>
    </source>
</evidence>
<dbReference type="Proteomes" id="UP000196475">
    <property type="component" value="Unassembled WGS sequence"/>
</dbReference>
<feature type="transmembrane region" description="Helical" evidence="15">
    <location>
        <begin position="12"/>
        <end position="37"/>
    </location>
</feature>
<evidence type="ECO:0000256" key="15">
    <source>
        <dbReference type="SAM" id="Phobius"/>
    </source>
</evidence>
<keyword evidence="8" id="KW-0411">Iron-sulfur</keyword>
<dbReference type="AlphaFoldDB" id="A0A1Y3PQP4"/>
<keyword evidence="4" id="KW-0479">Metal-binding</keyword>
<dbReference type="SUPFAM" id="SSF50022">
    <property type="entry name" value="ISP domain"/>
    <property type="match status" value="1"/>
</dbReference>
<keyword evidence="3" id="KW-0001">2Fe-2S</keyword>
<evidence type="ECO:0000256" key="9">
    <source>
        <dbReference type="ARBA" id="ARBA00023157"/>
    </source>
</evidence>
<comment type="similarity">
    <text evidence="1">Belongs to the Rieske iron-sulfur protein family.</text>
</comment>
<proteinExistence type="inferred from homology"/>
<dbReference type="GO" id="GO:0046872">
    <property type="term" value="F:metal ion binding"/>
    <property type="evidence" value="ECO:0007669"/>
    <property type="project" value="UniProtKB-KW"/>
</dbReference>
<evidence type="ECO:0000256" key="6">
    <source>
        <dbReference type="ARBA" id="ARBA00023002"/>
    </source>
</evidence>
<evidence type="ECO:0000256" key="12">
    <source>
        <dbReference type="ARBA" id="ARBA00067741"/>
    </source>
</evidence>
<comment type="caution">
    <text evidence="17">The sequence shown here is derived from an EMBL/GenBank/DDBJ whole genome shotgun (WGS) entry which is preliminary data.</text>
</comment>
<keyword evidence="2" id="KW-0813">Transport</keyword>
<sequence length="169" mass="18846">MSDRKRISRRTFLMYSLMGTGGFLAATILTPLVRFAIDPALKAKDDSDWVPVGDISEFGPEPKKKDFKVKQVDGWYKSEVVLSAWIMVENGKVLALSPVCKHLGCTVNWNGSPDRPNHYFCPCHFGFYEKSGKNVPGTPPPAPLDEYETKVEGGKLYLGKIIPNRLVRG</sequence>
<dbReference type="Pfam" id="PF00355">
    <property type="entry name" value="Rieske"/>
    <property type="match status" value="1"/>
</dbReference>
<dbReference type="EMBL" id="LZRT01000036">
    <property type="protein sequence ID" value="OUM89691.1"/>
    <property type="molecule type" value="Genomic_DNA"/>
</dbReference>
<organism evidence="17 18">
    <name type="scientific">Bacillus thermozeamaize</name>
    <dbReference type="NCBI Taxonomy" id="230954"/>
    <lineage>
        <taxon>Bacteria</taxon>
        <taxon>Bacillati</taxon>
        <taxon>Bacillota</taxon>
        <taxon>Bacilli</taxon>
        <taxon>Bacillales</taxon>
        <taxon>Bacillaceae</taxon>
        <taxon>Bacillus</taxon>
    </lineage>
</organism>
<evidence type="ECO:0000256" key="4">
    <source>
        <dbReference type="ARBA" id="ARBA00022723"/>
    </source>
</evidence>
<dbReference type="Gene3D" id="2.102.10.10">
    <property type="entry name" value="Rieske [2Fe-2S] iron-sulphur domain"/>
    <property type="match status" value="1"/>
</dbReference>
<keyword evidence="5" id="KW-0249">Electron transport</keyword>
<dbReference type="InterPro" id="IPR006311">
    <property type="entry name" value="TAT_signal"/>
</dbReference>
<feature type="domain" description="Rieske" evidence="16">
    <location>
        <begin position="89"/>
        <end position="158"/>
    </location>
</feature>
<dbReference type="GO" id="GO:0051537">
    <property type="term" value="F:2 iron, 2 sulfur cluster binding"/>
    <property type="evidence" value="ECO:0007669"/>
    <property type="project" value="UniProtKB-KW"/>
</dbReference>
<evidence type="ECO:0000256" key="3">
    <source>
        <dbReference type="ARBA" id="ARBA00022714"/>
    </source>
</evidence>
<name>A0A1Y3PQP4_9BACI</name>
<evidence type="ECO:0000256" key="10">
    <source>
        <dbReference type="ARBA" id="ARBA00055683"/>
    </source>
</evidence>
<dbReference type="GO" id="GO:0016705">
    <property type="term" value="F:oxidoreductase activity, acting on paired donors, with incorporation or reduction of molecular oxygen"/>
    <property type="evidence" value="ECO:0007669"/>
    <property type="project" value="UniProtKB-ARBA"/>
</dbReference>
<evidence type="ECO:0000259" key="16">
    <source>
        <dbReference type="PROSITE" id="PS51296"/>
    </source>
</evidence>
<evidence type="ECO:0000313" key="18">
    <source>
        <dbReference type="Proteomes" id="UP000196475"/>
    </source>
</evidence>
<evidence type="ECO:0000256" key="2">
    <source>
        <dbReference type="ARBA" id="ARBA00022448"/>
    </source>
</evidence>
<accession>A0A1Y3PQP4</accession>
<evidence type="ECO:0000256" key="8">
    <source>
        <dbReference type="ARBA" id="ARBA00023014"/>
    </source>
</evidence>
<keyword evidence="6" id="KW-0560">Oxidoreductase</keyword>
<gene>
    <name evidence="17" type="ORF">BAA01_02700</name>
</gene>
<reference evidence="18" key="1">
    <citation type="submission" date="2016-06" db="EMBL/GenBank/DDBJ databases">
        <authorList>
            <person name="Nascimento L."/>
            <person name="Pereira R.V."/>
            <person name="Martins L.F."/>
            <person name="Quaggio R.B."/>
            <person name="Silva A.M."/>
            <person name="Setubal J.C."/>
        </authorList>
    </citation>
    <scope>NUCLEOTIDE SEQUENCE [LARGE SCALE GENOMIC DNA]</scope>
</reference>
<dbReference type="PROSITE" id="PS51296">
    <property type="entry name" value="RIESKE"/>
    <property type="match status" value="1"/>
</dbReference>
<dbReference type="GO" id="GO:0004497">
    <property type="term" value="F:monooxygenase activity"/>
    <property type="evidence" value="ECO:0007669"/>
    <property type="project" value="UniProtKB-ARBA"/>
</dbReference>
<dbReference type="InterPro" id="IPR036922">
    <property type="entry name" value="Rieske_2Fe-2S_sf"/>
</dbReference>
<dbReference type="InterPro" id="IPR014349">
    <property type="entry name" value="Rieske_Fe-S_prot"/>
</dbReference>
<keyword evidence="7" id="KW-0408">Iron</keyword>
<keyword evidence="15" id="KW-0472">Membrane</keyword>
<dbReference type="InterPro" id="IPR017941">
    <property type="entry name" value="Rieske_2Fe-2S"/>
</dbReference>
<evidence type="ECO:0000256" key="14">
    <source>
        <dbReference type="ARBA" id="ARBA00076330"/>
    </source>
</evidence>
<evidence type="ECO:0000313" key="17">
    <source>
        <dbReference type="EMBL" id="OUM89691.1"/>
    </source>
</evidence>